<accession>A0ABP0T205</accession>
<evidence type="ECO:0000313" key="3">
    <source>
        <dbReference type="EMBL" id="CAK9118736.1"/>
    </source>
</evidence>
<evidence type="ECO:0000256" key="1">
    <source>
        <dbReference type="SAM" id="Coils"/>
    </source>
</evidence>
<evidence type="ECO:0008006" key="5">
    <source>
        <dbReference type="Google" id="ProtNLM"/>
    </source>
</evidence>
<keyword evidence="1" id="KW-0175">Coiled coil</keyword>
<dbReference type="EMBL" id="CAXAMN010029105">
    <property type="protein sequence ID" value="CAK9118736.1"/>
    <property type="molecule type" value="Genomic_DNA"/>
</dbReference>
<feature type="region of interest" description="Disordered" evidence="2">
    <location>
        <begin position="307"/>
        <end position="330"/>
    </location>
</feature>
<proteinExistence type="predicted"/>
<protein>
    <recommendedName>
        <fullName evidence="5">Cilia- and flagella-associated protein 157</fullName>
    </recommendedName>
</protein>
<evidence type="ECO:0000313" key="4">
    <source>
        <dbReference type="Proteomes" id="UP001642484"/>
    </source>
</evidence>
<gene>
    <name evidence="3" type="ORF">CCMP2556_LOCUS55746</name>
</gene>
<feature type="coiled-coil region" evidence="1">
    <location>
        <begin position="183"/>
        <end position="210"/>
    </location>
</feature>
<organism evidence="3 4">
    <name type="scientific">Durusdinium trenchii</name>
    <dbReference type="NCBI Taxonomy" id="1381693"/>
    <lineage>
        <taxon>Eukaryota</taxon>
        <taxon>Sar</taxon>
        <taxon>Alveolata</taxon>
        <taxon>Dinophyceae</taxon>
        <taxon>Suessiales</taxon>
        <taxon>Symbiodiniaceae</taxon>
        <taxon>Durusdinium</taxon>
    </lineage>
</organism>
<sequence>MSSKTLQDLQDDELRPDGSPSRRFSRSYTQPEPSESMMGKRGGMVEVGWTFFREAAAAKDRIVDLERELQKNLERYEDLCQRSERLQLRAEAEIEQRKRIQQQLEAANKAVEDYRDLNMKLHTRVSTGEHSKSLMQSRIEALQDELRQFKALEVELRKELLRALHEEEHVGTHVDLLASEGELRRTRDCLELKEKELKASQEQLLELQQIVVSLRSHIEEQGGLEQVHLQCKDCEQLESFYQSKLSFSNASQEQLEAALANSLTQQEALRWELVQERRQHESLKKEHNDRMLEARQESAFLRKALAQEKQERRWRHPKPPKPPVLSEEPPVELPATAPLWWPAPETKLQLKDLLPEVRYVKARAHHLYPKAGPPKTAG</sequence>
<feature type="coiled-coil region" evidence="1">
    <location>
        <begin position="55"/>
        <end position="159"/>
    </location>
</feature>
<name>A0ABP0T205_9DINO</name>
<comment type="caution">
    <text evidence="3">The sequence shown here is derived from an EMBL/GenBank/DDBJ whole genome shotgun (WGS) entry which is preliminary data.</text>
</comment>
<evidence type="ECO:0000256" key="2">
    <source>
        <dbReference type="SAM" id="MobiDB-lite"/>
    </source>
</evidence>
<keyword evidence="4" id="KW-1185">Reference proteome</keyword>
<reference evidence="3 4" key="1">
    <citation type="submission" date="2024-02" db="EMBL/GenBank/DDBJ databases">
        <authorList>
            <person name="Chen Y."/>
            <person name="Shah S."/>
            <person name="Dougan E. K."/>
            <person name="Thang M."/>
            <person name="Chan C."/>
        </authorList>
    </citation>
    <scope>NUCLEOTIDE SEQUENCE [LARGE SCALE GENOMIC DNA]</scope>
</reference>
<dbReference type="Proteomes" id="UP001642484">
    <property type="component" value="Unassembled WGS sequence"/>
</dbReference>
<feature type="region of interest" description="Disordered" evidence="2">
    <location>
        <begin position="1"/>
        <end position="40"/>
    </location>
</feature>